<proteinExistence type="predicted"/>
<accession>A0A9Q4H189</accession>
<dbReference type="EMBL" id="JANSKX010000033">
    <property type="protein sequence ID" value="MCY1595569.1"/>
    <property type="molecule type" value="Genomic_DNA"/>
</dbReference>
<gene>
    <name evidence="2" type="ORF">NW112_10000</name>
</gene>
<keyword evidence="1" id="KW-0472">Membrane</keyword>
<name>A0A9Q4H189_9STAP</name>
<evidence type="ECO:0000256" key="1">
    <source>
        <dbReference type="SAM" id="Phobius"/>
    </source>
</evidence>
<reference evidence="2" key="1">
    <citation type="journal article" date="2022" name="Int. J. Mol. Sci.">
        <title>Phenotypic and genotypic virulence characterisation of Staphylococcus pettenkoferi strains isolated from human bloodstream and diabetic foot infections.</title>
        <authorList>
            <person name="Magnan C."/>
        </authorList>
    </citation>
    <scope>NUCLEOTIDE SEQUENCE</scope>
    <source>
        <strain evidence="2">NSP020P</strain>
    </source>
</reference>
<evidence type="ECO:0000313" key="2">
    <source>
        <dbReference type="EMBL" id="MCY1595569.1"/>
    </source>
</evidence>
<protein>
    <submittedName>
        <fullName evidence="2">Uncharacterized protein</fullName>
    </submittedName>
</protein>
<feature type="transmembrane region" description="Helical" evidence="1">
    <location>
        <begin position="33"/>
        <end position="50"/>
    </location>
</feature>
<organism evidence="2 3">
    <name type="scientific">Staphylococcus pettenkoferi</name>
    <dbReference type="NCBI Taxonomy" id="170573"/>
    <lineage>
        <taxon>Bacteria</taxon>
        <taxon>Bacillati</taxon>
        <taxon>Bacillota</taxon>
        <taxon>Bacilli</taxon>
        <taxon>Bacillales</taxon>
        <taxon>Staphylococcaceae</taxon>
        <taxon>Staphylococcus</taxon>
    </lineage>
</organism>
<feature type="transmembrane region" description="Helical" evidence="1">
    <location>
        <begin position="62"/>
        <end position="82"/>
    </location>
</feature>
<feature type="transmembrane region" description="Helical" evidence="1">
    <location>
        <begin position="94"/>
        <end position="112"/>
    </location>
</feature>
<comment type="caution">
    <text evidence="2">The sequence shown here is derived from an EMBL/GenBank/DDBJ whole genome shotgun (WGS) entry which is preliminary data.</text>
</comment>
<keyword evidence="1" id="KW-0812">Transmembrane</keyword>
<feature type="transmembrane region" description="Helical" evidence="1">
    <location>
        <begin position="132"/>
        <end position="156"/>
    </location>
</feature>
<feature type="transmembrane region" description="Helical" evidence="1">
    <location>
        <begin position="186"/>
        <end position="212"/>
    </location>
</feature>
<sequence>MFIKQPPKIEENYKKINGTQKMYKQNENDDDRVLIVYVIIGLLGTIFLGNELKDNYLYVQNLLFIILEIIALIIFILVLKIVITKNTYKTTINFLVVSGIYVLYVNYINNLLPEIVNRIPNDLSLHKLKDLLLTAYTLVGLLILFLTFLFILSFIFRIIALTIEELNSNSISRFIIKRTQSCEKTVLCLVLIIVLTVISYLFTTGVIFHWLASI</sequence>
<dbReference type="AlphaFoldDB" id="A0A9Q4H189"/>
<evidence type="ECO:0000313" key="3">
    <source>
        <dbReference type="Proteomes" id="UP001081438"/>
    </source>
</evidence>
<dbReference type="Proteomes" id="UP001081438">
    <property type="component" value="Unassembled WGS sequence"/>
</dbReference>
<keyword evidence="1" id="KW-1133">Transmembrane helix</keyword>